<dbReference type="EMBL" id="PGUY01000083">
    <property type="protein sequence ID" value="PLT27719.1"/>
    <property type="molecule type" value="Genomic_DNA"/>
</dbReference>
<keyword evidence="6" id="KW-1185">Reference proteome</keyword>
<accession>A0A2N5M026</accession>
<reference evidence="5 6" key="1">
    <citation type="submission" date="2017-11" db="EMBL/GenBank/DDBJ databases">
        <title>Comparitive Functional Genomics of Dry Heat Resistant strains isolated from the Viking Spacecraft.</title>
        <authorList>
            <person name="Seuylemezian A."/>
            <person name="Cooper K."/>
            <person name="Vaishampayan P."/>
        </authorList>
    </citation>
    <scope>NUCLEOTIDE SEQUENCE [LARGE SCALE GENOMIC DNA]</scope>
    <source>
        <strain evidence="5 6">V1-29</strain>
    </source>
</reference>
<dbReference type="Gene3D" id="3.30.300.30">
    <property type="match status" value="1"/>
</dbReference>
<protein>
    <submittedName>
        <fullName evidence="5">Long-chain fatty acid--CoA ligase</fullName>
        <ecNumber evidence="5">6.2.1.3</ecNumber>
    </submittedName>
</protein>
<dbReference type="InterPro" id="IPR050237">
    <property type="entry name" value="ATP-dep_AMP-bd_enzyme"/>
</dbReference>
<sequence length="517" mass="56844">MNLSQRLHETALVSADKTAYIFMDQKASYRELDMAVSKFSNGLKKLGIKKGDHIALIVGNTPHFIIGLYGALRAGATVIPINPIYTPDEIGFIINNGDVKLVVTLDVLLPLMEGIDRLIPQVENIIVCPTSNSGIEGEHQSLHIYPKLKTITFVIESGEAVYEETVIEDDDTAVILYTSGTTGKPKGAMLTHKNLYSNASDVGSYLKMNESDYVITALPMFHVFCLTVVLNAPLLTGAALLIMPKFSPKEVFHLAKKYSATVFAGVPTMYNFLYQYPDGTAEDLKSLRLCISGGASLPVSLLKAFEQKFGVLVSEGYGLSEASPVTCFNPLDRPRKPGSIGMNILNVQNRVVNELGEEVPAGQVGELIVKGPNVMKGYYKLPEETAAALKDGWLYTGDLARMDEDGYFYIVDRKKDMIIVGGYNVYPREVEEVLFAHPNIIEAAVIGVPDPNLGEAIHAFVVSNLDTLTAEDLTRYCQEHLAKYKVPSVFDFLEELPKNTTGKILRRSLKNHISQTI</sequence>
<evidence type="ECO:0000259" key="4">
    <source>
        <dbReference type="Pfam" id="PF13193"/>
    </source>
</evidence>
<dbReference type="InterPro" id="IPR020845">
    <property type="entry name" value="AMP-binding_CS"/>
</dbReference>
<proteinExistence type="inferred from homology"/>
<comment type="similarity">
    <text evidence="1">Belongs to the ATP-dependent AMP-binding enzyme family.</text>
</comment>
<evidence type="ECO:0000313" key="5">
    <source>
        <dbReference type="EMBL" id="PLT27719.1"/>
    </source>
</evidence>
<dbReference type="OrthoDB" id="9803968at2"/>
<keyword evidence="2 5" id="KW-0436">Ligase</keyword>
<feature type="domain" description="AMP-binding enzyme C-terminal" evidence="4">
    <location>
        <begin position="429"/>
        <end position="503"/>
    </location>
</feature>
<dbReference type="PANTHER" id="PTHR43767">
    <property type="entry name" value="LONG-CHAIN-FATTY-ACID--COA LIGASE"/>
    <property type="match status" value="1"/>
</dbReference>
<dbReference type="AlphaFoldDB" id="A0A2N5M026"/>
<dbReference type="Pfam" id="PF00501">
    <property type="entry name" value="AMP-binding"/>
    <property type="match status" value="1"/>
</dbReference>
<dbReference type="InterPro" id="IPR042099">
    <property type="entry name" value="ANL_N_sf"/>
</dbReference>
<evidence type="ECO:0000256" key="1">
    <source>
        <dbReference type="ARBA" id="ARBA00006432"/>
    </source>
</evidence>
<evidence type="ECO:0000256" key="2">
    <source>
        <dbReference type="ARBA" id="ARBA00022598"/>
    </source>
</evidence>
<dbReference type="FunFam" id="3.30.300.30:FF:000008">
    <property type="entry name" value="2,3-dihydroxybenzoate-AMP ligase"/>
    <property type="match status" value="1"/>
</dbReference>
<evidence type="ECO:0000259" key="3">
    <source>
        <dbReference type="Pfam" id="PF00501"/>
    </source>
</evidence>
<dbReference type="CDD" id="cd05936">
    <property type="entry name" value="FC-FACS_FadD_like"/>
    <property type="match status" value="1"/>
</dbReference>
<dbReference type="PANTHER" id="PTHR43767:SF3">
    <property type="entry name" value="LONG-CHAIN-FATTY-ACID--COA LIGASE"/>
    <property type="match status" value="1"/>
</dbReference>
<dbReference type="RefSeq" id="WP_101645617.1">
    <property type="nucleotide sequence ID" value="NZ_PGUY01000083.1"/>
</dbReference>
<dbReference type="Gene3D" id="3.40.50.12780">
    <property type="entry name" value="N-terminal domain of ligase-like"/>
    <property type="match status" value="1"/>
</dbReference>
<dbReference type="InterPro" id="IPR025110">
    <property type="entry name" value="AMP-bd_C"/>
</dbReference>
<name>A0A2N5M026_9BACI</name>
<dbReference type="GO" id="GO:0004467">
    <property type="term" value="F:long-chain fatty acid-CoA ligase activity"/>
    <property type="evidence" value="ECO:0007669"/>
    <property type="project" value="UniProtKB-EC"/>
</dbReference>
<feature type="domain" description="AMP-dependent synthetase/ligase" evidence="3">
    <location>
        <begin position="9"/>
        <end position="379"/>
    </location>
</feature>
<dbReference type="Proteomes" id="UP000234748">
    <property type="component" value="Unassembled WGS sequence"/>
</dbReference>
<comment type="caution">
    <text evidence="5">The sequence shown here is derived from an EMBL/GenBank/DDBJ whole genome shotgun (WGS) entry which is preliminary data.</text>
</comment>
<dbReference type="PRINTS" id="PR00154">
    <property type="entry name" value="AMPBINDING"/>
</dbReference>
<dbReference type="PROSITE" id="PS00455">
    <property type="entry name" value="AMP_BINDING"/>
    <property type="match status" value="1"/>
</dbReference>
<dbReference type="EC" id="6.2.1.3" evidence="5"/>
<dbReference type="InterPro" id="IPR000873">
    <property type="entry name" value="AMP-dep_synth/lig_dom"/>
</dbReference>
<dbReference type="SUPFAM" id="SSF56801">
    <property type="entry name" value="Acetyl-CoA synthetase-like"/>
    <property type="match status" value="1"/>
</dbReference>
<dbReference type="Pfam" id="PF13193">
    <property type="entry name" value="AMP-binding_C"/>
    <property type="match status" value="1"/>
</dbReference>
<evidence type="ECO:0000313" key="6">
    <source>
        <dbReference type="Proteomes" id="UP000234748"/>
    </source>
</evidence>
<dbReference type="InterPro" id="IPR045851">
    <property type="entry name" value="AMP-bd_C_sf"/>
</dbReference>
<gene>
    <name evidence="5" type="ORF">CUU66_22400</name>
</gene>
<dbReference type="InterPro" id="IPR020459">
    <property type="entry name" value="AMP-binding"/>
</dbReference>
<organism evidence="5 6">
    <name type="scientific">Peribacillus deserti</name>
    <dbReference type="NCBI Taxonomy" id="673318"/>
    <lineage>
        <taxon>Bacteria</taxon>
        <taxon>Bacillati</taxon>
        <taxon>Bacillota</taxon>
        <taxon>Bacilli</taxon>
        <taxon>Bacillales</taxon>
        <taxon>Bacillaceae</taxon>
        <taxon>Peribacillus</taxon>
    </lineage>
</organism>
<dbReference type="NCBIfam" id="NF004837">
    <property type="entry name" value="PRK06187.1"/>
    <property type="match status" value="1"/>
</dbReference>